<proteinExistence type="inferred from homology"/>
<dbReference type="AlphaFoldDB" id="A0A8T2UM51"/>
<protein>
    <recommendedName>
        <fullName evidence="3">phosphoribosylanthranilate isomerase</fullName>
        <ecNumber evidence="3">5.3.1.24</ecNumber>
    </recommendedName>
</protein>
<sequence>MQQRWMEVATDSDEETTYADSQTMEKPPTVKICGVTNVNDGLITAQAGATFVGMILWPNSKRSVHIHTTKRILHVVHMHRAEPIGVFVGENVEKIERLYKETNMSIV</sequence>
<evidence type="ECO:0000256" key="7">
    <source>
        <dbReference type="ARBA" id="ARBA00023235"/>
    </source>
</evidence>
<organism evidence="10 11">
    <name type="scientific">Ceratopteris richardii</name>
    <name type="common">Triangle waterfern</name>
    <dbReference type="NCBI Taxonomy" id="49495"/>
    <lineage>
        <taxon>Eukaryota</taxon>
        <taxon>Viridiplantae</taxon>
        <taxon>Streptophyta</taxon>
        <taxon>Embryophyta</taxon>
        <taxon>Tracheophyta</taxon>
        <taxon>Polypodiopsida</taxon>
        <taxon>Polypodiidae</taxon>
        <taxon>Polypodiales</taxon>
        <taxon>Pteridineae</taxon>
        <taxon>Pteridaceae</taxon>
        <taxon>Parkerioideae</taxon>
        <taxon>Ceratopteris</taxon>
    </lineage>
</organism>
<evidence type="ECO:0000259" key="9">
    <source>
        <dbReference type="Pfam" id="PF00697"/>
    </source>
</evidence>
<keyword evidence="5" id="KW-0822">Tryptophan biosynthesis</keyword>
<dbReference type="GO" id="GO:0000162">
    <property type="term" value="P:L-tryptophan biosynthetic process"/>
    <property type="evidence" value="ECO:0007669"/>
    <property type="project" value="UniProtKB-KW"/>
</dbReference>
<dbReference type="Pfam" id="PF00697">
    <property type="entry name" value="PRAI"/>
    <property type="match status" value="1"/>
</dbReference>
<keyword evidence="7" id="KW-0413">Isomerase</keyword>
<comment type="caution">
    <text evidence="10">The sequence shown here is derived from an EMBL/GenBank/DDBJ whole genome shotgun (WGS) entry which is preliminary data.</text>
</comment>
<comment type="pathway">
    <text evidence="1">Amino-acid biosynthesis; L-tryptophan biosynthesis; L-tryptophan from chorismate: step 3/5.</text>
</comment>
<dbReference type="Proteomes" id="UP000825935">
    <property type="component" value="Chromosome 6"/>
</dbReference>
<dbReference type="GO" id="GO:0004640">
    <property type="term" value="F:phosphoribosylanthranilate isomerase activity"/>
    <property type="evidence" value="ECO:0007669"/>
    <property type="project" value="UniProtKB-EC"/>
</dbReference>
<evidence type="ECO:0000256" key="5">
    <source>
        <dbReference type="ARBA" id="ARBA00022822"/>
    </source>
</evidence>
<reference evidence="10" key="1">
    <citation type="submission" date="2021-08" db="EMBL/GenBank/DDBJ databases">
        <title>WGS assembly of Ceratopteris richardii.</title>
        <authorList>
            <person name="Marchant D.B."/>
            <person name="Chen G."/>
            <person name="Jenkins J."/>
            <person name="Shu S."/>
            <person name="Leebens-Mack J."/>
            <person name="Grimwood J."/>
            <person name="Schmutz J."/>
            <person name="Soltis P."/>
            <person name="Soltis D."/>
            <person name="Chen Z.-H."/>
        </authorList>
    </citation>
    <scope>NUCLEOTIDE SEQUENCE</scope>
    <source>
        <strain evidence="10">Whitten #5841</strain>
        <tissue evidence="10">Leaf</tissue>
    </source>
</reference>
<dbReference type="InterPro" id="IPR001240">
    <property type="entry name" value="PRAI_dom"/>
</dbReference>
<feature type="region of interest" description="Disordered" evidence="8">
    <location>
        <begin position="1"/>
        <end position="24"/>
    </location>
</feature>
<evidence type="ECO:0000313" key="11">
    <source>
        <dbReference type="Proteomes" id="UP000825935"/>
    </source>
</evidence>
<name>A0A8T2UM51_CERRI</name>
<evidence type="ECO:0000313" key="10">
    <source>
        <dbReference type="EMBL" id="KAH7434956.1"/>
    </source>
</evidence>
<evidence type="ECO:0000256" key="3">
    <source>
        <dbReference type="ARBA" id="ARBA00012572"/>
    </source>
</evidence>
<dbReference type="EC" id="5.3.1.24" evidence="3"/>
<keyword evidence="6" id="KW-0057">Aromatic amino acid biosynthesis</keyword>
<comment type="similarity">
    <text evidence="2">Belongs to the TrpF family.</text>
</comment>
<accession>A0A8T2UM51</accession>
<evidence type="ECO:0000256" key="6">
    <source>
        <dbReference type="ARBA" id="ARBA00023141"/>
    </source>
</evidence>
<evidence type="ECO:0000256" key="8">
    <source>
        <dbReference type="SAM" id="MobiDB-lite"/>
    </source>
</evidence>
<dbReference type="Gene3D" id="3.20.20.70">
    <property type="entry name" value="Aldolase class I"/>
    <property type="match status" value="1"/>
</dbReference>
<dbReference type="InterPro" id="IPR011060">
    <property type="entry name" value="RibuloseP-bd_barrel"/>
</dbReference>
<feature type="domain" description="N-(5'phosphoribosyl) anthranilate isomerase (PRAI)" evidence="9">
    <location>
        <begin position="30"/>
        <end position="107"/>
    </location>
</feature>
<evidence type="ECO:0000256" key="2">
    <source>
        <dbReference type="ARBA" id="ARBA00007571"/>
    </source>
</evidence>
<evidence type="ECO:0000256" key="4">
    <source>
        <dbReference type="ARBA" id="ARBA00022605"/>
    </source>
</evidence>
<keyword evidence="11" id="KW-1185">Reference proteome</keyword>
<evidence type="ECO:0000256" key="1">
    <source>
        <dbReference type="ARBA" id="ARBA00004664"/>
    </source>
</evidence>
<dbReference type="InterPro" id="IPR044643">
    <property type="entry name" value="TrpF_fam"/>
</dbReference>
<dbReference type="PANTHER" id="PTHR42894:SF1">
    <property type="entry name" value="N-(5'-PHOSPHORIBOSYL)ANTHRANILATE ISOMERASE"/>
    <property type="match status" value="1"/>
</dbReference>
<dbReference type="InterPro" id="IPR013785">
    <property type="entry name" value="Aldolase_TIM"/>
</dbReference>
<dbReference type="PANTHER" id="PTHR42894">
    <property type="entry name" value="N-(5'-PHOSPHORIBOSYL)ANTHRANILATE ISOMERASE"/>
    <property type="match status" value="1"/>
</dbReference>
<dbReference type="OrthoDB" id="524799at2759"/>
<dbReference type="EMBL" id="CM035411">
    <property type="protein sequence ID" value="KAH7434956.1"/>
    <property type="molecule type" value="Genomic_DNA"/>
</dbReference>
<dbReference type="SUPFAM" id="SSF51366">
    <property type="entry name" value="Ribulose-phoshate binding barrel"/>
    <property type="match status" value="1"/>
</dbReference>
<gene>
    <name evidence="10" type="ORF">KP509_06G042200</name>
</gene>
<keyword evidence="4" id="KW-0028">Amino-acid biosynthesis</keyword>